<accession>A0A8J6NJV9</accession>
<dbReference type="Pfam" id="PF02254">
    <property type="entry name" value="TrkA_N"/>
    <property type="match status" value="1"/>
</dbReference>
<dbReference type="InterPro" id="IPR036291">
    <property type="entry name" value="NAD(P)-bd_dom_sf"/>
</dbReference>
<dbReference type="GO" id="GO:0008324">
    <property type="term" value="F:monoatomic cation transmembrane transporter activity"/>
    <property type="evidence" value="ECO:0007669"/>
    <property type="project" value="InterPro"/>
</dbReference>
<evidence type="ECO:0000259" key="1">
    <source>
        <dbReference type="PROSITE" id="PS51202"/>
    </source>
</evidence>
<dbReference type="InterPro" id="IPR003148">
    <property type="entry name" value="RCK_N"/>
</dbReference>
<feature type="domain" description="RCK C-terminal" evidence="1">
    <location>
        <begin position="198"/>
        <end position="281"/>
    </location>
</feature>
<dbReference type="SUPFAM" id="SSF51735">
    <property type="entry name" value="NAD(P)-binding Rossmann-fold domains"/>
    <property type="match status" value="1"/>
</dbReference>
<dbReference type="Pfam" id="PF02080">
    <property type="entry name" value="TrkA_C"/>
    <property type="match status" value="1"/>
</dbReference>
<gene>
    <name evidence="2" type="ORF">H8E29_03835</name>
</gene>
<evidence type="ECO:0000313" key="2">
    <source>
        <dbReference type="EMBL" id="MBC8334374.1"/>
    </source>
</evidence>
<dbReference type="GO" id="GO:0006813">
    <property type="term" value="P:potassium ion transport"/>
    <property type="evidence" value="ECO:0007669"/>
    <property type="project" value="InterPro"/>
</dbReference>
<dbReference type="Gene3D" id="3.30.70.1450">
    <property type="entry name" value="Regulator of K+ conductance, C-terminal domain"/>
    <property type="match status" value="1"/>
</dbReference>
<evidence type="ECO:0000313" key="3">
    <source>
        <dbReference type="Proteomes" id="UP000614469"/>
    </source>
</evidence>
<protein>
    <submittedName>
        <fullName evidence="2">TrkA family potassium uptake protein</fullName>
    </submittedName>
</protein>
<name>A0A8J6NJV9_9CHLR</name>
<sequence length="281" mass="30944">MAYVTQAGVGLGLAKEAAIAFPQFGLDFATIMISVIVLNQIAGPPLFKWVINFVNEAHSRGETTYDGKRDAFIFGTDDQAMAVARLLKSKGWEIKWACVDSSCAMASLDDEPLILLSAIDLENLVSIDAHKADAVVAMLSDEENFQLCELFYENYGTETLVVRLNDISDQDRFNNLGVLTVNPGTATVHLLDQFARSPDAASLLLDIESDHQMQDVYVLDPNMHGIPLRDLRLPHDLRIVAIHRHGHDIISTGYTRLRVGDKVTIIGSPESIEAAILKLEI</sequence>
<comment type="caution">
    <text evidence="2">The sequence shown here is derived from an EMBL/GenBank/DDBJ whole genome shotgun (WGS) entry which is preliminary data.</text>
</comment>
<dbReference type="AlphaFoldDB" id="A0A8J6NJV9"/>
<dbReference type="PANTHER" id="PTHR43021">
    <property type="entry name" value="NA(+)/H(+) ANTIPORTER-RELATED"/>
    <property type="match status" value="1"/>
</dbReference>
<dbReference type="PROSITE" id="PS51202">
    <property type="entry name" value="RCK_C"/>
    <property type="match status" value="1"/>
</dbReference>
<dbReference type="SUPFAM" id="SSF116726">
    <property type="entry name" value="TrkA C-terminal domain-like"/>
    <property type="match status" value="1"/>
</dbReference>
<dbReference type="InterPro" id="IPR036721">
    <property type="entry name" value="RCK_C_sf"/>
</dbReference>
<proteinExistence type="predicted"/>
<dbReference type="InterPro" id="IPR006037">
    <property type="entry name" value="RCK_C"/>
</dbReference>
<reference evidence="2 3" key="1">
    <citation type="submission" date="2020-08" db="EMBL/GenBank/DDBJ databases">
        <title>Bridging the membrane lipid divide: bacteria of the FCB group superphylum have the potential to synthesize archaeal ether lipids.</title>
        <authorList>
            <person name="Villanueva L."/>
            <person name="Von Meijenfeldt F.A.B."/>
            <person name="Westbye A.B."/>
            <person name="Yadav S."/>
            <person name="Hopmans E.C."/>
            <person name="Dutilh B.E."/>
            <person name="Sinninghe Damste J.S."/>
        </authorList>
    </citation>
    <scope>NUCLEOTIDE SEQUENCE [LARGE SCALE GENOMIC DNA]</scope>
    <source>
        <strain evidence="2">NIOZ-UU36</strain>
    </source>
</reference>
<dbReference type="PANTHER" id="PTHR43021:SF2">
    <property type="entry name" value="CATION_H+ EXCHANGER DOMAIN-CONTAINING PROTEIN"/>
    <property type="match status" value="1"/>
</dbReference>
<dbReference type="Gene3D" id="3.40.50.720">
    <property type="entry name" value="NAD(P)-binding Rossmann-like Domain"/>
    <property type="match status" value="1"/>
</dbReference>
<dbReference type="EMBL" id="JACNJN010000061">
    <property type="protein sequence ID" value="MBC8334374.1"/>
    <property type="molecule type" value="Genomic_DNA"/>
</dbReference>
<dbReference type="Proteomes" id="UP000614469">
    <property type="component" value="Unassembled WGS sequence"/>
</dbReference>
<organism evidence="2 3">
    <name type="scientific">Candidatus Desulfolinea nitratireducens</name>
    <dbReference type="NCBI Taxonomy" id="2841698"/>
    <lineage>
        <taxon>Bacteria</taxon>
        <taxon>Bacillati</taxon>
        <taxon>Chloroflexota</taxon>
        <taxon>Anaerolineae</taxon>
        <taxon>Anaerolineales</taxon>
        <taxon>Anaerolineales incertae sedis</taxon>
        <taxon>Candidatus Desulfolinea</taxon>
    </lineage>
</organism>